<feature type="compositionally biased region" description="Low complexity" evidence="1">
    <location>
        <begin position="9"/>
        <end position="24"/>
    </location>
</feature>
<evidence type="ECO:0000256" key="1">
    <source>
        <dbReference type="SAM" id="MobiDB-lite"/>
    </source>
</evidence>
<feature type="region of interest" description="Disordered" evidence="1">
    <location>
        <begin position="1"/>
        <end position="65"/>
    </location>
</feature>
<gene>
    <name evidence="2" type="ORF">HNP84_009250</name>
</gene>
<proteinExistence type="predicted"/>
<organism evidence="2 3">
    <name type="scientific">Thermocatellispora tengchongensis</name>
    <dbReference type="NCBI Taxonomy" id="1073253"/>
    <lineage>
        <taxon>Bacteria</taxon>
        <taxon>Bacillati</taxon>
        <taxon>Actinomycetota</taxon>
        <taxon>Actinomycetes</taxon>
        <taxon>Streptosporangiales</taxon>
        <taxon>Streptosporangiaceae</taxon>
        <taxon>Thermocatellispora</taxon>
    </lineage>
</organism>
<comment type="caution">
    <text evidence="2">The sequence shown here is derived from an EMBL/GenBank/DDBJ whole genome shotgun (WGS) entry which is preliminary data.</text>
</comment>
<dbReference type="InterPro" id="IPR021678">
    <property type="entry name" value="DUF3263"/>
</dbReference>
<accession>A0A840PQX4</accession>
<evidence type="ECO:0008006" key="4">
    <source>
        <dbReference type="Google" id="ProtNLM"/>
    </source>
</evidence>
<dbReference type="AlphaFoldDB" id="A0A840PQX4"/>
<dbReference type="EMBL" id="JACHGN010000030">
    <property type="protein sequence ID" value="MBB5139487.1"/>
    <property type="molecule type" value="Genomic_DNA"/>
</dbReference>
<evidence type="ECO:0000313" key="3">
    <source>
        <dbReference type="Proteomes" id="UP000578449"/>
    </source>
</evidence>
<feature type="compositionally biased region" description="Basic and acidic residues" evidence="1">
    <location>
        <begin position="37"/>
        <end position="65"/>
    </location>
</feature>
<protein>
    <recommendedName>
        <fullName evidence="4">DUF3263 domain-containing protein</fullName>
    </recommendedName>
</protein>
<keyword evidence="3" id="KW-1185">Reference proteome</keyword>
<reference evidence="2 3" key="1">
    <citation type="submission" date="2020-08" db="EMBL/GenBank/DDBJ databases">
        <title>Genomic Encyclopedia of Type Strains, Phase IV (KMG-IV): sequencing the most valuable type-strain genomes for metagenomic binning, comparative biology and taxonomic classification.</title>
        <authorList>
            <person name="Goeker M."/>
        </authorList>
    </citation>
    <scope>NUCLEOTIDE SEQUENCE [LARGE SCALE GENOMIC DNA]</scope>
    <source>
        <strain evidence="2 3">DSM 45615</strain>
    </source>
</reference>
<sequence>MDAAPVNGDSAAPQAATPSATTDAIPDPSPATIPPADHPETGHPETGHPETGHPETQHPLTGRDRDLLAFERQWWRHAGAKEQAIRETFGISATRYYQLLGELIDRPEALAHDPMLVKRLRRMRADRRRDRAARRLGMRP</sequence>
<dbReference type="Proteomes" id="UP000578449">
    <property type="component" value="Unassembled WGS sequence"/>
</dbReference>
<evidence type="ECO:0000313" key="2">
    <source>
        <dbReference type="EMBL" id="MBB5139487.1"/>
    </source>
</evidence>
<dbReference type="Pfam" id="PF11662">
    <property type="entry name" value="DUF3263"/>
    <property type="match status" value="1"/>
</dbReference>
<name>A0A840PQX4_9ACTN</name>